<organism evidence="2 3">
    <name type="scientific">Xylaria multiplex</name>
    <dbReference type="NCBI Taxonomy" id="323545"/>
    <lineage>
        <taxon>Eukaryota</taxon>
        <taxon>Fungi</taxon>
        <taxon>Dikarya</taxon>
        <taxon>Ascomycota</taxon>
        <taxon>Pezizomycotina</taxon>
        <taxon>Sordariomycetes</taxon>
        <taxon>Xylariomycetidae</taxon>
        <taxon>Xylariales</taxon>
        <taxon>Xylariaceae</taxon>
        <taxon>Xylaria</taxon>
    </lineage>
</organism>
<evidence type="ECO:0000313" key="2">
    <source>
        <dbReference type="EMBL" id="KAF2973339.1"/>
    </source>
</evidence>
<feature type="compositionally biased region" description="Basic and acidic residues" evidence="1">
    <location>
        <begin position="151"/>
        <end position="161"/>
    </location>
</feature>
<dbReference type="InParanoid" id="A0A7C8J8F7"/>
<proteinExistence type="predicted"/>
<reference evidence="2 3" key="1">
    <citation type="submission" date="2019-12" db="EMBL/GenBank/DDBJ databases">
        <title>Draft genome sequence of the ascomycete Xylaria multiplex DSM 110363.</title>
        <authorList>
            <person name="Buettner E."/>
            <person name="Kellner H."/>
        </authorList>
    </citation>
    <scope>NUCLEOTIDE SEQUENCE [LARGE SCALE GENOMIC DNA]</scope>
    <source>
        <strain evidence="2 3">DSM 110363</strain>
    </source>
</reference>
<dbReference type="AlphaFoldDB" id="A0A7C8J8F7"/>
<comment type="caution">
    <text evidence="2">The sequence shown here is derived from an EMBL/GenBank/DDBJ whole genome shotgun (WGS) entry which is preliminary data.</text>
</comment>
<feature type="region of interest" description="Disordered" evidence="1">
    <location>
        <begin position="283"/>
        <end position="302"/>
    </location>
</feature>
<feature type="region of interest" description="Disordered" evidence="1">
    <location>
        <begin position="145"/>
        <end position="164"/>
    </location>
</feature>
<dbReference type="Proteomes" id="UP000481858">
    <property type="component" value="Unassembled WGS sequence"/>
</dbReference>
<protein>
    <submittedName>
        <fullName evidence="2">Uncharacterized protein</fullName>
    </submittedName>
</protein>
<feature type="region of interest" description="Disordered" evidence="1">
    <location>
        <begin position="467"/>
        <end position="488"/>
    </location>
</feature>
<dbReference type="OrthoDB" id="4708870at2759"/>
<gene>
    <name evidence="2" type="ORF">GQX73_g134</name>
</gene>
<keyword evidence="3" id="KW-1185">Reference proteome</keyword>
<name>A0A7C8J8F7_9PEZI</name>
<evidence type="ECO:0000313" key="3">
    <source>
        <dbReference type="Proteomes" id="UP000481858"/>
    </source>
</evidence>
<sequence>MGGLAFASGPNPVFTPRMPPDVYRAVRDRCQEKLRELFVVVATPIEGPAKTSFGDTRHNQGKLLTQHTKVDLFVAWSRQHVFPTLKTAPSSHSSESPKEVISRALGAIRCKSDNPYKLTIAIPWPEDFPFCDIEPKPVLIPEIRNNGEVGRNSDEDAKSTNDPRPMGIQVDLHICETLDYLQWMLFKHAHGDLWNLLGSTIRPFGLTIDEVGLYIRIPEIEEVNKKEAKVLLSTDPGEILCFLGLKSDEKQWEDPFASDEDVYEYATTCRLFWVKPKETEVGADGGDTSNLGAGGGEDSGTVMMDKRKLKSNDRRRMTYRPLFRKWIEEFLPKCRVSGRFPSTPFTRDEVRQQIFEYFPGVQSIYDSRLTEWCIKRQSETLWKEVIKPAVPVDMDPDRRSCCVSALRKIIMQGGEGFDGIVAPSTLKGKDGLFDEDAVRAWVKDNWPKVSDIAWEINRQRFAEAVEHKAAKKRTVSGSEKPADEEGKI</sequence>
<dbReference type="EMBL" id="WUBL01000001">
    <property type="protein sequence ID" value="KAF2973339.1"/>
    <property type="molecule type" value="Genomic_DNA"/>
</dbReference>
<evidence type="ECO:0000256" key="1">
    <source>
        <dbReference type="SAM" id="MobiDB-lite"/>
    </source>
</evidence>
<accession>A0A7C8J8F7</accession>